<evidence type="ECO:0000256" key="1">
    <source>
        <dbReference type="SAM" id="Phobius"/>
    </source>
</evidence>
<evidence type="ECO:0000313" key="2">
    <source>
        <dbReference type="EMBL" id="MFN6543894.1"/>
    </source>
</evidence>
<proteinExistence type="predicted"/>
<gene>
    <name evidence="2" type="ORF">ACK4CT_11955</name>
</gene>
<reference evidence="2 3" key="1">
    <citation type="submission" date="2024-12" db="EMBL/GenBank/DDBJ databases">
        <title>The coexistence of Mycolicibacterium septicum and Mycolicibacterium nivoides in clinical samples.</title>
        <authorList>
            <person name="Wang C."/>
            <person name="Feng Y."/>
            <person name="Zong Z."/>
        </authorList>
    </citation>
    <scope>NUCLEOTIDE SEQUENCE [LARGE SCALE GENOMIC DNA]</scope>
    <source>
        <strain evidence="2 3">120309</strain>
    </source>
</reference>
<dbReference type="RefSeq" id="WP_409543287.1">
    <property type="nucleotide sequence ID" value="NZ_JBKBDD010000003.1"/>
</dbReference>
<organism evidence="2 3">
    <name type="scientific">Mycolicibacterium nivoides</name>
    <dbReference type="NCBI Taxonomy" id="2487344"/>
    <lineage>
        <taxon>Bacteria</taxon>
        <taxon>Bacillati</taxon>
        <taxon>Actinomycetota</taxon>
        <taxon>Actinomycetes</taxon>
        <taxon>Mycobacteriales</taxon>
        <taxon>Mycobacteriaceae</taxon>
        <taxon>Mycolicibacterium</taxon>
    </lineage>
</organism>
<sequence>MSNLEAKTIVARRFCWGWLIGSAAVSILGVVTHAVLGSARSPLIASVLAFVIVMIQLAATYAVHVLVQAGLVGTAYLWARGGAVAIAFGAFVLNFVAQFSLVTIWAAIPIFIAWIVPLIIDLGMTVSTIALLALVNEQRAEQLGAAAHHDAQPAAAVHVEVHNTVRAETHTTHDDAQPARHDAHLDTAQRIVTQGVARIAVERVALVLAVHAQTGATPSVIGKRTGVHHETVARILDAA</sequence>
<comment type="caution">
    <text evidence="2">The sequence shown here is derived from an EMBL/GenBank/DDBJ whole genome shotgun (WGS) entry which is preliminary data.</text>
</comment>
<feature type="transmembrane region" description="Helical" evidence="1">
    <location>
        <begin position="14"/>
        <end position="36"/>
    </location>
</feature>
<keyword evidence="1" id="KW-0812">Transmembrane</keyword>
<name>A0ABW9L9F7_9MYCO</name>
<accession>A0ABW9L9F7</accession>
<evidence type="ECO:0008006" key="4">
    <source>
        <dbReference type="Google" id="ProtNLM"/>
    </source>
</evidence>
<keyword evidence="1" id="KW-0472">Membrane</keyword>
<keyword evidence="1" id="KW-1133">Transmembrane helix</keyword>
<protein>
    <recommendedName>
        <fullName evidence="4">DUF2637 domain-containing protein</fullName>
    </recommendedName>
</protein>
<dbReference type="EMBL" id="JBKBDD010000003">
    <property type="protein sequence ID" value="MFN6543894.1"/>
    <property type="molecule type" value="Genomic_DNA"/>
</dbReference>
<evidence type="ECO:0000313" key="3">
    <source>
        <dbReference type="Proteomes" id="UP001635816"/>
    </source>
</evidence>
<feature type="transmembrane region" description="Helical" evidence="1">
    <location>
        <begin position="42"/>
        <end position="63"/>
    </location>
</feature>
<feature type="transmembrane region" description="Helical" evidence="1">
    <location>
        <begin position="75"/>
        <end position="96"/>
    </location>
</feature>
<dbReference type="Proteomes" id="UP001635816">
    <property type="component" value="Unassembled WGS sequence"/>
</dbReference>
<keyword evidence="3" id="KW-1185">Reference proteome</keyword>
<feature type="transmembrane region" description="Helical" evidence="1">
    <location>
        <begin position="102"/>
        <end position="135"/>
    </location>
</feature>